<sequence>HGGAAAVDAGASHCGPLPIPAVGVHLQQLVWAAARCLALRASPLDARLRPLMVDAAASSQARIAALLAGAGNAADTGAAAQLTALAAALLRGVVAHPLSEQLSQATCATAAAAGMPGELQQLQPLDVRYSHLLQPYLPGVQATEWAAVEARAARLRCAVAALGARLLMQHVTAGADAAVATGMASPMQVSYWRFLRPEERAATDAEHPVVDCCYPLLAALAELEEQLLQPSLLPDTAWQDAELEPLLAAVQQWRGALWRTSHGLLHLPLSVQPQQQEGGVAAAGAAAVACVVQQVHQLDVPQLTWTWMRADKALTALLSHAVVAEALSSDAASGGVAARLEYLRAQTRDALGLSSRPAKPLAWRLCGKPVLPSTLSLLGAMVEGRALASASAAAAVDPQGRPMGLQAAGVDLDALILAAAAEAAASAGSTEDASAMVGAVSGRAGSVEELLGEEAPAVRQHVAEAVALVLCVDPALRRAVGQGVAMLGAMPLLEALRPGAAGAGAAVAAGEEQHRQSLAAQGASVVSALRGSLRGRVQETVAQVLACPSEDEWMMRQGVKEVQAGAAAPAAGAREAQLPLLLPSAWMT</sequence>
<comment type="caution">
    <text evidence="1">The sequence shown here is derived from an EMBL/GenBank/DDBJ whole genome shotgun (WGS) entry which is preliminary data.</text>
</comment>
<name>A0AAD3DIK9_9CHLO</name>
<dbReference type="EMBL" id="BMAR01000001">
    <property type="protein sequence ID" value="GFR41363.1"/>
    <property type="molecule type" value="Genomic_DNA"/>
</dbReference>
<organism evidence="1 2">
    <name type="scientific">Astrephomene gubernaculifera</name>
    <dbReference type="NCBI Taxonomy" id="47775"/>
    <lineage>
        <taxon>Eukaryota</taxon>
        <taxon>Viridiplantae</taxon>
        <taxon>Chlorophyta</taxon>
        <taxon>core chlorophytes</taxon>
        <taxon>Chlorophyceae</taxon>
        <taxon>CS clade</taxon>
        <taxon>Chlamydomonadales</taxon>
        <taxon>Astrephomenaceae</taxon>
        <taxon>Astrephomene</taxon>
    </lineage>
</organism>
<accession>A0AAD3DIK9</accession>
<protein>
    <submittedName>
        <fullName evidence="1">Uncharacterized protein</fullName>
    </submittedName>
</protein>
<dbReference type="AlphaFoldDB" id="A0AAD3DIK9"/>
<keyword evidence="2" id="KW-1185">Reference proteome</keyword>
<reference evidence="1 2" key="1">
    <citation type="journal article" date="2021" name="Sci. Rep.">
        <title>Genome sequencing of the multicellular alga Astrephomene provides insights into convergent evolution of germ-soma differentiation.</title>
        <authorList>
            <person name="Yamashita S."/>
            <person name="Yamamoto K."/>
            <person name="Matsuzaki R."/>
            <person name="Suzuki S."/>
            <person name="Yamaguchi H."/>
            <person name="Hirooka S."/>
            <person name="Minakuchi Y."/>
            <person name="Miyagishima S."/>
            <person name="Kawachi M."/>
            <person name="Toyoda A."/>
            <person name="Nozaki H."/>
        </authorList>
    </citation>
    <scope>NUCLEOTIDE SEQUENCE [LARGE SCALE GENOMIC DNA]</scope>
    <source>
        <strain evidence="1 2">NIES-4017</strain>
    </source>
</reference>
<evidence type="ECO:0000313" key="2">
    <source>
        <dbReference type="Proteomes" id="UP001054857"/>
    </source>
</evidence>
<feature type="non-terminal residue" evidence="1">
    <location>
        <position position="588"/>
    </location>
</feature>
<dbReference type="Proteomes" id="UP001054857">
    <property type="component" value="Unassembled WGS sequence"/>
</dbReference>
<gene>
    <name evidence="1" type="ORF">Agub_g2046</name>
</gene>
<feature type="non-terminal residue" evidence="1">
    <location>
        <position position="1"/>
    </location>
</feature>
<proteinExistence type="predicted"/>
<evidence type="ECO:0000313" key="1">
    <source>
        <dbReference type="EMBL" id="GFR41363.1"/>
    </source>
</evidence>